<evidence type="ECO:0000313" key="4">
    <source>
        <dbReference type="Proteomes" id="UP001551482"/>
    </source>
</evidence>
<evidence type="ECO:0000259" key="2">
    <source>
        <dbReference type="Pfam" id="PF13559"/>
    </source>
</evidence>
<sequence length="229" mass="24804">MIAGLLPTLAAAATPEPVDIPRDPAREAARDELSKPMYHQDDPSLFTRAYNWLLDRFQELVDRMTSVAPGGGFGIIVVLLVVVGLIIALRLRLGPLRAARGRREALFTSEGPRSAAEYRAVADEAAARGAWDDAVQNRLRAVVRALEERAILDERPGRTADEAADEAGRQLPELAAALLSAALVFDDVRYGGRPGTEQMDLALRDLDTRCAAARPAHEPVAVGPDRTPR</sequence>
<dbReference type="InterPro" id="IPR025403">
    <property type="entry name" value="TgpA-like_C"/>
</dbReference>
<dbReference type="Pfam" id="PF13559">
    <property type="entry name" value="DUF4129"/>
    <property type="match status" value="1"/>
</dbReference>
<dbReference type="RefSeq" id="WP_358363612.1">
    <property type="nucleotide sequence ID" value="NZ_JBEZFP010000178.1"/>
</dbReference>
<reference evidence="3 4" key="1">
    <citation type="submission" date="2024-06" db="EMBL/GenBank/DDBJ databases">
        <title>The Natural Products Discovery Center: Release of the First 8490 Sequenced Strains for Exploring Actinobacteria Biosynthetic Diversity.</title>
        <authorList>
            <person name="Kalkreuter E."/>
            <person name="Kautsar S.A."/>
            <person name="Yang D."/>
            <person name="Bader C.D."/>
            <person name="Teijaro C.N."/>
            <person name="Fluegel L."/>
            <person name="Davis C.M."/>
            <person name="Simpson J.R."/>
            <person name="Lauterbach L."/>
            <person name="Steele A.D."/>
            <person name="Gui C."/>
            <person name="Meng S."/>
            <person name="Li G."/>
            <person name="Viehrig K."/>
            <person name="Ye F."/>
            <person name="Su P."/>
            <person name="Kiefer A.F."/>
            <person name="Nichols A."/>
            <person name="Cepeda A.J."/>
            <person name="Yan W."/>
            <person name="Fan B."/>
            <person name="Jiang Y."/>
            <person name="Adhikari A."/>
            <person name="Zheng C.-J."/>
            <person name="Schuster L."/>
            <person name="Cowan T.M."/>
            <person name="Smanski M.J."/>
            <person name="Chevrette M.G."/>
            <person name="De Carvalho L.P.S."/>
            <person name="Shen B."/>
        </authorList>
    </citation>
    <scope>NUCLEOTIDE SEQUENCE [LARGE SCALE GENOMIC DNA]</scope>
    <source>
        <strain evidence="3 4">NPDC048946</strain>
    </source>
</reference>
<keyword evidence="1" id="KW-0812">Transmembrane</keyword>
<organism evidence="3 4">
    <name type="scientific">Streptodolium elevatio</name>
    <dbReference type="NCBI Taxonomy" id="3157996"/>
    <lineage>
        <taxon>Bacteria</taxon>
        <taxon>Bacillati</taxon>
        <taxon>Actinomycetota</taxon>
        <taxon>Actinomycetes</taxon>
        <taxon>Kitasatosporales</taxon>
        <taxon>Streptomycetaceae</taxon>
        <taxon>Streptodolium</taxon>
    </lineage>
</organism>
<proteinExistence type="predicted"/>
<accession>A0ABV3DUQ9</accession>
<dbReference type="Proteomes" id="UP001551482">
    <property type="component" value="Unassembled WGS sequence"/>
</dbReference>
<keyword evidence="1" id="KW-0472">Membrane</keyword>
<dbReference type="EMBL" id="JBEZFP010000178">
    <property type="protein sequence ID" value="MEU8139487.1"/>
    <property type="molecule type" value="Genomic_DNA"/>
</dbReference>
<keyword evidence="4" id="KW-1185">Reference proteome</keyword>
<comment type="caution">
    <text evidence="3">The sequence shown here is derived from an EMBL/GenBank/DDBJ whole genome shotgun (WGS) entry which is preliminary data.</text>
</comment>
<keyword evidence="1" id="KW-1133">Transmembrane helix</keyword>
<name>A0ABV3DUQ9_9ACTN</name>
<protein>
    <submittedName>
        <fullName evidence="3">DUF4129 domain-containing protein</fullName>
    </submittedName>
</protein>
<evidence type="ECO:0000313" key="3">
    <source>
        <dbReference type="EMBL" id="MEU8139487.1"/>
    </source>
</evidence>
<gene>
    <name evidence="3" type="ORF">AB0C36_39065</name>
</gene>
<evidence type="ECO:0000256" key="1">
    <source>
        <dbReference type="SAM" id="Phobius"/>
    </source>
</evidence>
<feature type="domain" description="Protein-glutamine gamma-glutamyltransferase-like C-terminal" evidence="2">
    <location>
        <begin position="139"/>
        <end position="206"/>
    </location>
</feature>
<feature type="transmembrane region" description="Helical" evidence="1">
    <location>
        <begin position="73"/>
        <end position="93"/>
    </location>
</feature>